<sequence length="257" mass="27473">MAIIFSIQSLRAPHKHSTRFRLCMAGQLGEYLAEKALTPLFFTNPHVSPELRPRLRTAPTRLAIAYLERLDRAGGALPDRTLLNDVGALLKLYRHTPEEDHQRRTLETLIARYSVEIKRLAELGSVENPIVIDEEEEARRGAAETAAGPGGVPGMSAGPGSVQSAPGIPPARSPRTAAASASASASAATTPEPPLPPPQLPPAPAAAESYPSPSSLSPTGAVPAQEIYVRWGSPRLCPAAKFKAQWRYEVVDALTGR</sequence>
<feature type="region of interest" description="Disordered" evidence="1">
    <location>
        <begin position="137"/>
        <end position="220"/>
    </location>
</feature>
<feature type="compositionally biased region" description="Low complexity" evidence="1">
    <location>
        <begin position="173"/>
        <end position="190"/>
    </location>
</feature>
<organism evidence="2 3">
    <name type="scientific">Blyttiomyces helicus</name>
    <dbReference type="NCBI Taxonomy" id="388810"/>
    <lineage>
        <taxon>Eukaryota</taxon>
        <taxon>Fungi</taxon>
        <taxon>Fungi incertae sedis</taxon>
        <taxon>Chytridiomycota</taxon>
        <taxon>Chytridiomycota incertae sedis</taxon>
        <taxon>Chytridiomycetes</taxon>
        <taxon>Chytridiomycetes incertae sedis</taxon>
        <taxon>Blyttiomyces</taxon>
    </lineage>
</organism>
<gene>
    <name evidence="2" type="ORF">BDK51DRAFT_33060</name>
</gene>
<reference evidence="3" key="1">
    <citation type="journal article" date="2018" name="Nat. Microbiol.">
        <title>Leveraging single-cell genomics to expand the fungal tree of life.</title>
        <authorList>
            <person name="Ahrendt S.R."/>
            <person name="Quandt C.A."/>
            <person name="Ciobanu D."/>
            <person name="Clum A."/>
            <person name="Salamov A."/>
            <person name="Andreopoulos B."/>
            <person name="Cheng J.F."/>
            <person name="Woyke T."/>
            <person name="Pelin A."/>
            <person name="Henrissat B."/>
            <person name="Reynolds N.K."/>
            <person name="Benny G.L."/>
            <person name="Smith M.E."/>
            <person name="James T.Y."/>
            <person name="Grigoriev I.V."/>
        </authorList>
    </citation>
    <scope>NUCLEOTIDE SEQUENCE [LARGE SCALE GENOMIC DNA]</scope>
</reference>
<evidence type="ECO:0000256" key="1">
    <source>
        <dbReference type="SAM" id="MobiDB-lite"/>
    </source>
</evidence>
<evidence type="ECO:0000313" key="2">
    <source>
        <dbReference type="EMBL" id="RKO89088.1"/>
    </source>
</evidence>
<accession>A0A4P9WCY6</accession>
<proteinExistence type="predicted"/>
<feature type="compositionally biased region" description="Low complexity" evidence="1">
    <location>
        <begin position="205"/>
        <end position="218"/>
    </location>
</feature>
<evidence type="ECO:0000313" key="3">
    <source>
        <dbReference type="Proteomes" id="UP000269721"/>
    </source>
</evidence>
<dbReference type="AlphaFoldDB" id="A0A4P9WCY6"/>
<dbReference type="EMBL" id="KZ996297">
    <property type="protein sequence ID" value="RKO89088.1"/>
    <property type="molecule type" value="Genomic_DNA"/>
</dbReference>
<protein>
    <submittedName>
        <fullName evidence="2">Uncharacterized protein</fullName>
    </submittedName>
</protein>
<feature type="compositionally biased region" description="Pro residues" evidence="1">
    <location>
        <begin position="191"/>
        <end position="204"/>
    </location>
</feature>
<dbReference type="Proteomes" id="UP000269721">
    <property type="component" value="Unassembled WGS sequence"/>
</dbReference>
<feature type="non-terminal residue" evidence="2">
    <location>
        <position position="257"/>
    </location>
</feature>
<name>A0A4P9WCY6_9FUNG</name>
<keyword evidence="3" id="KW-1185">Reference proteome</keyword>